<dbReference type="Proteomes" id="UP001176960">
    <property type="component" value="Unassembled WGS sequence"/>
</dbReference>
<comment type="caution">
    <text evidence="2">The sequence shown here is derived from an EMBL/GenBank/DDBJ whole genome shotgun (WGS) entry which is preliminary data.</text>
</comment>
<evidence type="ECO:0000313" key="3">
    <source>
        <dbReference type="Proteomes" id="UP001176960"/>
    </source>
</evidence>
<evidence type="ECO:0000313" key="2">
    <source>
        <dbReference type="EMBL" id="CAI9121520.1"/>
    </source>
</evidence>
<keyword evidence="3" id="KW-1185">Reference proteome</keyword>
<dbReference type="AlphaFoldDB" id="A0AA35UXP4"/>
<dbReference type="EMBL" id="CATKSH010000016">
    <property type="protein sequence ID" value="CAI9121520.1"/>
    <property type="molecule type" value="Genomic_DNA"/>
</dbReference>
<sequence>MADPHLPTLSVLDRLLDDTPDRLMDPPVSKTRTLDALRAAIRRDLEALLNATRPWVLPAPHHDALACSPLGYGLRDVTSRALSNQDERTRIRDEVEDTIRRFDPRLADIHVTLLPDDAPLSTVIRLHIEGLVLMDPEPELVRYSTAILPPGQMISVHALRDA</sequence>
<protein>
    <submittedName>
        <fullName evidence="2">Type VI secretion system baseplate subunit TssE</fullName>
    </submittedName>
</protein>
<feature type="domain" description="IraD/Gp25-like" evidence="1">
    <location>
        <begin position="36"/>
        <end position="136"/>
    </location>
</feature>
<reference evidence="2" key="1">
    <citation type="submission" date="2023-03" db="EMBL/GenBank/DDBJ databases">
        <authorList>
            <person name="Cleenwerck I."/>
        </authorList>
    </citation>
    <scope>NUCLEOTIDE SEQUENCE</scope>
    <source>
        <strain evidence="2">LMG 32879</strain>
    </source>
</reference>
<dbReference type="Pfam" id="PF04965">
    <property type="entry name" value="GPW_gp25"/>
    <property type="match status" value="1"/>
</dbReference>
<dbReference type="Gene3D" id="3.10.450.40">
    <property type="match status" value="1"/>
</dbReference>
<dbReference type="InterPro" id="IPR017737">
    <property type="entry name" value="TssE1-like"/>
</dbReference>
<dbReference type="SUPFAM" id="SSF160719">
    <property type="entry name" value="gpW/gp25-like"/>
    <property type="match status" value="1"/>
</dbReference>
<dbReference type="PANTHER" id="PTHR38595">
    <property type="entry name" value="CYTOPLASMIC PROTEIN-RELATED"/>
    <property type="match status" value="1"/>
</dbReference>
<proteinExistence type="predicted"/>
<dbReference type="InterPro" id="IPR053176">
    <property type="entry name" value="T6SS_TssE1-like"/>
</dbReference>
<gene>
    <name evidence="2" type="primary">tssE</name>
    <name evidence="2" type="ORF">LMG32879_002367</name>
</gene>
<dbReference type="NCBIfam" id="TIGR03357">
    <property type="entry name" value="VI_zyme"/>
    <property type="match status" value="1"/>
</dbReference>
<dbReference type="RefSeq" id="WP_289843681.1">
    <property type="nucleotide sequence ID" value="NZ_CATKSH010000016.1"/>
</dbReference>
<accession>A0AA35UXP4</accession>
<dbReference type="PANTHER" id="PTHR38595:SF1">
    <property type="entry name" value="TYPE VI SECRETION SYSTEM COMPONENT TSSE1"/>
    <property type="match status" value="1"/>
</dbReference>
<dbReference type="InterPro" id="IPR007048">
    <property type="entry name" value="IraD/Gp25-like"/>
</dbReference>
<name>A0AA35UXP4_9PROT</name>
<organism evidence="2 3">
    <name type="scientific">Brytella acorum</name>
    <dbReference type="NCBI Taxonomy" id="2959299"/>
    <lineage>
        <taxon>Bacteria</taxon>
        <taxon>Pseudomonadati</taxon>
        <taxon>Pseudomonadota</taxon>
        <taxon>Alphaproteobacteria</taxon>
        <taxon>Acetobacterales</taxon>
        <taxon>Acetobacteraceae</taxon>
        <taxon>Brytella</taxon>
    </lineage>
</organism>
<evidence type="ECO:0000259" key="1">
    <source>
        <dbReference type="Pfam" id="PF04965"/>
    </source>
</evidence>